<dbReference type="EMBL" id="ML987202">
    <property type="protein sequence ID" value="KAF2244997.1"/>
    <property type="molecule type" value="Genomic_DNA"/>
</dbReference>
<dbReference type="Proteomes" id="UP000800094">
    <property type="component" value="Unassembled WGS sequence"/>
</dbReference>
<feature type="region of interest" description="Disordered" evidence="1">
    <location>
        <begin position="229"/>
        <end position="261"/>
    </location>
</feature>
<organism evidence="3 4">
    <name type="scientific">Trematosphaeria pertusa</name>
    <dbReference type="NCBI Taxonomy" id="390896"/>
    <lineage>
        <taxon>Eukaryota</taxon>
        <taxon>Fungi</taxon>
        <taxon>Dikarya</taxon>
        <taxon>Ascomycota</taxon>
        <taxon>Pezizomycotina</taxon>
        <taxon>Dothideomycetes</taxon>
        <taxon>Pleosporomycetidae</taxon>
        <taxon>Pleosporales</taxon>
        <taxon>Massarineae</taxon>
        <taxon>Trematosphaeriaceae</taxon>
        <taxon>Trematosphaeria</taxon>
    </lineage>
</organism>
<feature type="transmembrane region" description="Helical" evidence="2">
    <location>
        <begin position="57"/>
        <end position="78"/>
    </location>
</feature>
<dbReference type="RefSeq" id="XP_033680001.1">
    <property type="nucleotide sequence ID" value="XM_033829844.1"/>
</dbReference>
<keyword evidence="2" id="KW-1133">Transmembrane helix</keyword>
<keyword evidence="4" id="KW-1185">Reference proteome</keyword>
<dbReference type="OrthoDB" id="3779192at2759"/>
<keyword evidence="2" id="KW-0472">Membrane</keyword>
<proteinExistence type="predicted"/>
<evidence type="ECO:0000256" key="1">
    <source>
        <dbReference type="SAM" id="MobiDB-lite"/>
    </source>
</evidence>
<feature type="transmembrane region" description="Helical" evidence="2">
    <location>
        <begin position="24"/>
        <end position="45"/>
    </location>
</feature>
<feature type="transmembrane region" description="Helical" evidence="2">
    <location>
        <begin position="110"/>
        <end position="133"/>
    </location>
</feature>
<dbReference type="AlphaFoldDB" id="A0A6A6I400"/>
<evidence type="ECO:0000256" key="2">
    <source>
        <dbReference type="SAM" id="Phobius"/>
    </source>
</evidence>
<reference evidence="3" key="1">
    <citation type="journal article" date="2020" name="Stud. Mycol.">
        <title>101 Dothideomycetes genomes: a test case for predicting lifestyles and emergence of pathogens.</title>
        <authorList>
            <person name="Haridas S."/>
            <person name="Albert R."/>
            <person name="Binder M."/>
            <person name="Bloem J."/>
            <person name="Labutti K."/>
            <person name="Salamov A."/>
            <person name="Andreopoulos B."/>
            <person name="Baker S."/>
            <person name="Barry K."/>
            <person name="Bills G."/>
            <person name="Bluhm B."/>
            <person name="Cannon C."/>
            <person name="Castanera R."/>
            <person name="Culley D."/>
            <person name="Daum C."/>
            <person name="Ezra D."/>
            <person name="Gonzalez J."/>
            <person name="Henrissat B."/>
            <person name="Kuo A."/>
            <person name="Liang C."/>
            <person name="Lipzen A."/>
            <person name="Lutzoni F."/>
            <person name="Magnuson J."/>
            <person name="Mondo S."/>
            <person name="Nolan M."/>
            <person name="Ohm R."/>
            <person name="Pangilinan J."/>
            <person name="Park H.-J."/>
            <person name="Ramirez L."/>
            <person name="Alfaro M."/>
            <person name="Sun H."/>
            <person name="Tritt A."/>
            <person name="Yoshinaga Y."/>
            <person name="Zwiers L.-H."/>
            <person name="Turgeon B."/>
            <person name="Goodwin S."/>
            <person name="Spatafora J."/>
            <person name="Crous P."/>
            <person name="Grigoriev I."/>
        </authorList>
    </citation>
    <scope>NUCLEOTIDE SEQUENCE</scope>
    <source>
        <strain evidence="3">CBS 122368</strain>
    </source>
</reference>
<gene>
    <name evidence="3" type="ORF">BU26DRAFT_522696</name>
</gene>
<keyword evidence="2" id="KW-0812">Transmembrane</keyword>
<accession>A0A6A6I400</accession>
<protein>
    <submittedName>
        <fullName evidence="3">Uncharacterized protein</fullName>
    </submittedName>
</protein>
<name>A0A6A6I400_9PLEO</name>
<evidence type="ECO:0000313" key="4">
    <source>
        <dbReference type="Proteomes" id="UP000800094"/>
    </source>
</evidence>
<sequence>MVTLPPASEDAWRSFFAAVLGSPIRVWIAIAAGSFVSLATTLILLSTTLERLRISAALLLPLEFLSMLASAASLGATLSLDLKLEALRARTLDASSSPDLRGFSMLFPLMTAYATLSGALLFLALCASLAATLHACHRARDSKACSFEPTASALGMGHGYQAVRPQTLRDAIPTLYDPKKPIPEGSVGDEKLDFGFGSADEEMGFADKGADMGSGVGVGGVSAGVAGKAEGEISGPLGLERPERVQQIRAARPWSEMPKRK</sequence>
<evidence type="ECO:0000313" key="3">
    <source>
        <dbReference type="EMBL" id="KAF2244997.1"/>
    </source>
</evidence>
<dbReference type="GeneID" id="54583174"/>